<accession>A0A2N0PAY1</accession>
<protein>
    <submittedName>
        <fullName evidence="2">Uncharacterized protein</fullName>
    </submittedName>
</protein>
<dbReference type="VEuPathDB" id="FungiDB:RhiirA1_464596"/>
<comment type="caution">
    <text evidence="2">The sequence shown here is derived from an EMBL/GenBank/DDBJ whole genome shotgun (WGS) entry which is preliminary data.</text>
</comment>
<name>A0A2N0PAY1_9GLOM</name>
<reference evidence="2 3" key="2">
    <citation type="submission" date="2017-09" db="EMBL/GenBank/DDBJ databases">
        <title>Extensive intraspecific genome diversity in a model arbuscular mycorrhizal fungus.</title>
        <authorList>
            <person name="Chen E.C."/>
            <person name="Morin E."/>
            <person name="Beaudet D."/>
            <person name="Noel J."/>
            <person name="Ndikumana S."/>
            <person name="Charron P."/>
            <person name="St-Onge C."/>
            <person name="Giorgi J."/>
            <person name="Grigoriev I.V."/>
            <person name="Roux C."/>
            <person name="Martin F.M."/>
            <person name="Corradi N."/>
        </authorList>
    </citation>
    <scope>NUCLEOTIDE SEQUENCE [LARGE SCALE GENOMIC DNA]</scope>
    <source>
        <strain evidence="2 3">A5</strain>
    </source>
</reference>
<dbReference type="VEuPathDB" id="FungiDB:FUN_015556"/>
<dbReference type="Proteomes" id="UP000232722">
    <property type="component" value="Unassembled WGS sequence"/>
</dbReference>
<dbReference type="EMBL" id="LLXJ01001085">
    <property type="protein sequence ID" value="PKC03980.1"/>
    <property type="molecule type" value="Genomic_DNA"/>
</dbReference>
<evidence type="ECO:0000313" key="3">
    <source>
        <dbReference type="Proteomes" id="UP000232722"/>
    </source>
</evidence>
<feature type="region of interest" description="Disordered" evidence="1">
    <location>
        <begin position="87"/>
        <end position="118"/>
    </location>
</feature>
<reference evidence="2 3" key="1">
    <citation type="submission" date="2016-04" db="EMBL/GenBank/DDBJ databases">
        <title>Genome analyses suggest a sexual origin of heterokaryosis in a supposedly ancient asexual fungus.</title>
        <authorList>
            <person name="Ropars J."/>
            <person name="Sedzielewska K."/>
            <person name="Noel J."/>
            <person name="Charron P."/>
            <person name="Farinelli L."/>
            <person name="Marton T."/>
            <person name="Kruger M."/>
            <person name="Pelin A."/>
            <person name="Brachmann A."/>
            <person name="Corradi N."/>
        </authorList>
    </citation>
    <scope>NUCLEOTIDE SEQUENCE [LARGE SCALE GENOMIC DNA]</scope>
    <source>
        <strain evidence="2 3">A5</strain>
    </source>
</reference>
<evidence type="ECO:0000256" key="1">
    <source>
        <dbReference type="SAM" id="MobiDB-lite"/>
    </source>
</evidence>
<organism evidence="2 3">
    <name type="scientific">Rhizophagus irregularis</name>
    <dbReference type="NCBI Taxonomy" id="588596"/>
    <lineage>
        <taxon>Eukaryota</taxon>
        <taxon>Fungi</taxon>
        <taxon>Fungi incertae sedis</taxon>
        <taxon>Mucoromycota</taxon>
        <taxon>Glomeromycotina</taxon>
        <taxon>Glomeromycetes</taxon>
        <taxon>Glomerales</taxon>
        <taxon>Glomeraceae</taxon>
        <taxon>Rhizophagus</taxon>
    </lineage>
</organism>
<evidence type="ECO:0000313" key="2">
    <source>
        <dbReference type="EMBL" id="PKC03980.1"/>
    </source>
</evidence>
<feature type="compositionally biased region" description="Low complexity" evidence="1">
    <location>
        <begin position="97"/>
        <end position="106"/>
    </location>
</feature>
<dbReference type="VEuPathDB" id="FungiDB:RhiirFUN_011414"/>
<sequence>MTWNCKMALPAGNNHEGTFLCQPDHRRVGKGNLYTRYSLIVMKDEVSLYGMRIPFLDEFYSDDDLYYELPHINKSVERSCLPKSNPVKTAMVHDSSSESSESSGGEFFDTVIPKKKQE</sequence>
<proteinExistence type="predicted"/>
<gene>
    <name evidence="2" type="ORF">RhiirA5_379731</name>
</gene>
<dbReference type="AlphaFoldDB" id="A0A2N0PAY1"/>